<dbReference type="GO" id="GO:0003677">
    <property type="term" value="F:DNA binding"/>
    <property type="evidence" value="ECO:0007669"/>
    <property type="project" value="UniProtKB-UniRule"/>
</dbReference>
<evidence type="ECO:0000256" key="6">
    <source>
        <dbReference type="ARBA" id="ARBA00022695"/>
    </source>
</evidence>
<evidence type="ECO:0000256" key="9">
    <source>
        <dbReference type="ARBA" id="ARBA00023125"/>
    </source>
</evidence>
<evidence type="ECO:0000259" key="13">
    <source>
        <dbReference type="Pfam" id="PF02768"/>
    </source>
</evidence>
<dbReference type="SMART" id="SM00480">
    <property type="entry name" value="POL3Bc"/>
    <property type="match status" value="1"/>
</dbReference>
<evidence type="ECO:0000313" key="14">
    <source>
        <dbReference type="EMBL" id="RIA37498.1"/>
    </source>
</evidence>
<keyword evidence="9" id="KW-0238">DNA-binding</keyword>
<evidence type="ECO:0000256" key="7">
    <source>
        <dbReference type="ARBA" id="ARBA00022705"/>
    </source>
</evidence>
<dbReference type="GO" id="GO:0008408">
    <property type="term" value="F:3'-5' exonuclease activity"/>
    <property type="evidence" value="ECO:0007669"/>
    <property type="project" value="InterPro"/>
</dbReference>
<sequence length="385" mass="40295">MTAKKKADGAPDAVSVEVDRDALLAALRAVGDVVEARNTIPVLANLLLAVEDGVMTVTGTDLDVEVSATLPATGAIRTTAPKDKVLAAVASFRPGALTIAPVDGRSALTIRQGRGVRTITTLPADDFPKRTAPETALRFTMPAKGLLRLFETTRIAMSNEETRYYLVGVLLHIADRKLRAAATDGLRLIRAECAAPKGASKMADIIVPAKTVTHLCKLLAKVEADVAIAVAEGLLTIDLPGIAVWSKLVDGAFPDYTRVIPAEGKNRLSVVRDALVDAAAAVTAVVNAEGDRIKHRGIAFDLAPGEEHELSARDQAGSSASEPFAATYVGEPIRFGMNSQLLTQVCGVFAEGAVLSAAIDGPGAAVRIVSDKDPDVLAVIMPMRA</sequence>
<dbReference type="Proteomes" id="UP000266568">
    <property type="component" value="Unassembled WGS sequence"/>
</dbReference>
<keyword evidence="4 10" id="KW-0963">Cytoplasm</keyword>
<evidence type="ECO:0000313" key="15">
    <source>
        <dbReference type="Proteomes" id="UP000266568"/>
    </source>
</evidence>
<dbReference type="RefSeq" id="WP_119036800.1">
    <property type="nucleotide sequence ID" value="NZ_QXDC01000004.1"/>
</dbReference>
<keyword evidence="7 10" id="KW-0235">DNA replication</keyword>
<keyword evidence="5 10" id="KW-0808">Transferase</keyword>
<dbReference type="InterPro" id="IPR022637">
    <property type="entry name" value="DNA_polIII_beta_cen"/>
</dbReference>
<dbReference type="PANTHER" id="PTHR30478:SF0">
    <property type="entry name" value="BETA SLIDING CLAMP"/>
    <property type="match status" value="1"/>
</dbReference>
<comment type="subcellular location">
    <subcellularLocation>
        <location evidence="1 10">Cytoplasm</location>
    </subcellularLocation>
</comment>
<dbReference type="CDD" id="cd00140">
    <property type="entry name" value="beta_clamp"/>
    <property type="match status" value="1"/>
</dbReference>
<evidence type="ECO:0000259" key="11">
    <source>
        <dbReference type="Pfam" id="PF00712"/>
    </source>
</evidence>
<accession>A0A397NMA3</accession>
<dbReference type="Pfam" id="PF02767">
    <property type="entry name" value="DNA_pol3_beta_2"/>
    <property type="match status" value="1"/>
</dbReference>
<comment type="caution">
    <text evidence="14">The sequence shown here is derived from an EMBL/GenBank/DDBJ whole genome shotgun (WGS) entry which is preliminary data.</text>
</comment>
<keyword evidence="15" id="KW-1185">Reference proteome</keyword>
<evidence type="ECO:0000256" key="5">
    <source>
        <dbReference type="ARBA" id="ARBA00022679"/>
    </source>
</evidence>
<dbReference type="InterPro" id="IPR022634">
    <property type="entry name" value="DNA_polIII_beta_N"/>
</dbReference>
<dbReference type="GO" id="GO:0005737">
    <property type="term" value="C:cytoplasm"/>
    <property type="evidence" value="ECO:0007669"/>
    <property type="project" value="UniProtKB-SubCell"/>
</dbReference>
<dbReference type="Gene3D" id="3.10.150.10">
    <property type="entry name" value="DNA Polymerase III, subunit A, domain 2"/>
    <property type="match status" value="1"/>
</dbReference>
<evidence type="ECO:0000256" key="3">
    <source>
        <dbReference type="ARBA" id="ARBA00021035"/>
    </source>
</evidence>
<feature type="domain" description="DNA polymerase III beta sliding clamp central" evidence="12">
    <location>
        <begin position="141"/>
        <end position="255"/>
    </location>
</feature>
<dbReference type="Pfam" id="PF00712">
    <property type="entry name" value="DNA_pol3_beta"/>
    <property type="match status" value="1"/>
</dbReference>
<proteinExistence type="inferred from homology"/>
<dbReference type="Pfam" id="PF02768">
    <property type="entry name" value="DNA_pol3_beta_3"/>
    <property type="match status" value="1"/>
</dbReference>
<dbReference type="GO" id="GO:0009360">
    <property type="term" value="C:DNA polymerase III complex"/>
    <property type="evidence" value="ECO:0007669"/>
    <property type="project" value="InterPro"/>
</dbReference>
<evidence type="ECO:0000256" key="8">
    <source>
        <dbReference type="ARBA" id="ARBA00022932"/>
    </source>
</evidence>
<dbReference type="InterPro" id="IPR022635">
    <property type="entry name" value="DNA_polIII_beta_C"/>
</dbReference>
<feature type="domain" description="DNA polymerase III beta sliding clamp N-terminal" evidence="11">
    <location>
        <begin position="17"/>
        <end position="129"/>
    </location>
</feature>
<evidence type="ECO:0000259" key="12">
    <source>
        <dbReference type="Pfam" id="PF02767"/>
    </source>
</evidence>
<dbReference type="NCBIfam" id="TIGR00663">
    <property type="entry name" value="dnan"/>
    <property type="match status" value="1"/>
</dbReference>
<dbReference type="PANTHER" id="PTHR30478">
    <property type="entry name" value="DNA POLYMERASE III SUBUNIT BETA"/>
    <property type="match status" value="1"/>
</dbReference>
<dbReference type="GO" id="GO:0003887">
    <property type="term" value="F:DNA-directed DNA polymerase activity"/>
    <property type="evidence" value="ECO:0007669"/>
    <property type="project" value="UniProtKB-UniRule"/>
</dbReference>
<comment type="subunit">
    <text evidence="10">Forms a ring-shaped head-to-tail homodimer around DNA.</text>
</comment>
<organism evidence="14 15">
    <name type="scientific">Hephaestia caeni</name>
    <dbReference type="NCBI Taxonomy" id="645617"/>
    <lineage>
        <taxon>Bacteria</taxon>
        <taxon>Pseudomonadati</taxon>
        <taxon>Pseudomonadota</taxon>
        <taxon>Alphaproteobacteria</taxon>
        <taxon>Sphingomonadales</taxon>
        <taxon>Sphingomonadaceae</taxon>
        <taxon>Hephaestia</taxon>
    </lineage>
</organism>
<dbReference type="GO" id="GO:0006271">
    <property type="term" value="P:DNA strand elongation involved in DNA replication"/>
    <property type="evidence" value="ECO:0007669"/>
    <property type="project" value="TreeGrafter"/>
</dbReference>
<comment type="similarity">
    <text evidence="2 10">Belongs to the beta sliding clamp family.</text>
</comment>
<dbReference type="SUPFAM" id="SSF55979">
    <property type="entry name" value="DNA clamp"/>
    <property type="match status" value="3"/>
</dbReference>
<comment type="function">
    <text evidence="10">Confers DNA tethering and processivity to DNA polymerases and other proteins. Acts as a clamp, forming a ring around DNA (a reaction catalyzed by the clamp-loading complex) which diffuses in an ATP-independent manner freely and bidirectionally along dsDNA. Initially characterized for its ability to contact the catalytic subunit of DNA polymerase III (Pol III), a complex, multichain enzyme responsible for most of the replicative synthesis in bacteria; Pol III exhibits 3'-5' exonuclease proofreading activity. The beta chain is required for initiation of replication as well as for processivity of DNA replication.</text>
</comment>
<evidence type="ECO:0000256" key="2">
    <source>
        <dbReference type="ARBA" id="ARBA00010752"/>
    </source>
</evidence>
<dbReference type="InterPro" id="IPR001001">
    <property type="entry name" value="DNA_polIII_beta"/>
</dbReference>
<evidence type="ECO:0000256" key="10">
    <source>
        <dbReference type="PIRNR" id="PIRNR000804"/>
    </source>
</evidence>
<dbReference type="InterPro" id="IPR046938">
    <property type="entry name" value="DNA_clamp_sf"/>
</dbReference>
<dbReference type="Gene3D" id="3.70.10.10">
    <property type="match status" value="1"/>
</dbReference>
<dbReference type="PIRSF" id="PIRSF000804">
    <property type="entry name" value="DNA_pol_III_b"/>
    <property type="match status" value="1"/>
</dbReference>
<evidence type="ECO:0000256" key="1">
    <source>
        <dbReference type="ARBA" id="ARBA00004496"/>
    </source>
</evidence>
<keyword evidence="8 10" id="KW-0239">DNA-directed DNA polymerase</keyword>
<dbReference type="AlphaFoldDB" id="A0A397NMA3"/>
<evidence type="ECO:0000256" key="4">
    <source>
        <dbReference type="ARBA" id="ARBA00022490"/>
    </source>
</evidence>
<keyword evidence="6 10" id="KW-0548">Nucleotidyltransferase</keyword>
<feature type="domain" description="DNA polymerase III beta sliding clamp C-terminal" evidence="13">
    <location>
        <begin position="258"/>
        <end position="384"/>
    </location>
</feature>
<dbReference type="OrthoDB" id="8421503at2"/>
<protein>
    <recommendedName>
        <fullName evidence="3 10">Beta sliding clamp</fullName>
    </recommendedName>
</protein>
<gene>
    <name evidence="14" type="ORF">DFR49_3383</name>
</gene>
<dbReference type="EMBL" id="QXDC01000004">
    <property type="protein sequence ID" value="RIA37498.1"/>
    <property type="molecule type" value="Genomic_DNA"/>
</dbReference>
<name>A0A397NMA3_9SPHN</name>
<reference evidence="14 15" key="1">
    <citation type="submission" date="2018-08" db="EMBL/GenBank/DDBJ databases">
        <title>Genomic Encyclopedia of Type Strains, Phase IV (KMG-IV): sequencing the most valuable type-strain genomes for metagenomic binning, comparative biology and taxonomic classification.</title>
        <authorList>
            <person name="Goeker M."/>
        </authorList>
    </citation>
    <scope>NUCLEOTIDE SEQUENCE [LARGE SCALE GENOMIC DNA]</scope>
    <source>
        <strain evidence="14 15">DSM 25527</strain>
    </source>
</reference>